<accession>A0ACB0F334</accession>
<organism evidence="1 2">
    <name type="scientific">Rangifer tarandus platyrhynchus</name>
    <name type="common">Svalbard reindeer</name>
    <dbReference type="NCBI Taxonomy" id="3082113"/>
    <lineage>
        <taxon>Eukaryota</taxon>
        <taxon>Metazoa</taxon>
        <taxon>Chordata</taxon>
        <taxon>Craniata</taxon>
        <taxon>Vertebrata</taxon>
        <taxon>Euteleostomi</taxon>
        <taxon>Mammalia</taxon>
        <taxon>Eutheria</taxon>
        <taxon>Laurasiatheria</taxon>
        <taxon>Artiodactyla</taxon>
        <taxon>Ruminantia</taxon>
        <taxon>Pecora</taxon>
        <taxon>Cervidae</taxon>
        <taxon>Odocoileinae</taxon>
        <taxon>Rangifer</taxon>
    </lineage>
</organism>
<dbReference type="EMBL" id="OX596087">
    <property type="protein sequence ID" value="CAI9707124.1"/>
    <property type="molecule type" value="Genomic_DNA"/>
</dbReference>
<reference evidence="1" key="1">
    <citation type="submission" date="2023-05" db="EMBL/GenBank/DDBJ databases">
        <authorList>
            <consortium name="ELIXIR-Norway"/>
        </authorList>
    </citation>
    <scope>NUCLEOTIDE SEQUENCE</scope>
</reference>
<dbReference type="Proteomes" id="UP001162501">
    <property type="component" value="Chromosome 3"/>
</dbReference>
<gene>
    <name evidence="1" type="ORF">MRATA1EN3_LOCUS18337</name>
</gene>
<sequence>MPERSGEEVPATEQAIEAPHASCPGVRALLSEPTRFRDAAWRQRRAVGLHTRQCPGRPQLNRSDSAVGVESNSTLRPKTLREDDPVLVRAANLGGPPRPRSGPGPVSAGELQGL</sequence>
<proteinExistence type="predicted"/>
<name>A0ACB0F334_RANTA</name>
<protein>
    <submittedName>
        <fullName evidence="1">Uncharacterized protein</fullName>
    </submittedName>
</protein>
<evidence type="ECO:0000313" key="1">
    <source>
        <dbReference type="EMBL" id="CAI9707124.1"/>
    </source>
</evidence>
<evidence type="ECO:0000313" key="2">
    <source>
        <dbReference type="Proteomes" id="UP001162501"/>
    </source>
</evidence>